<dbReference type="eggNOG" id="COG0186">
    <property type="taxonomic scope" value="Bacteria"/>
</dbReference>
<dbReference type="InterPro" id="IPR012340">
    <property type="entry name" value="NA-bd_OB-fold"/>
</dbReference>
<organism evidence="8 9">
    <name type="scientific">Synergistes jonesii</name>
    <dbReference type="NCBI Taxonomy" id="2754"/>
    <lineage>
        <taxon>Bacteria</taxon>
        <taxon>Thermotogati</taxon>
        <taxon>Synergistota</taxon>
        <taxon>Synergistia</taxon>
        <taxon>Synergistales</taxon>
        <taxon>Synergistaceae</taxon>
        <taxon>Synergistes</taxon>
    </lineage>
</organism>
<keyword evidence="2 6" id="KW-0699">rRNA-binding</keyword>
<comment type="similarity">
    <text evidence="1 6 7">Belongs to the universal ribosomal protein uS17 family.</text>
</comment>
<keyword evidence="4 6" id="KW-0689">Ribosomal protein</keyword>
<dbReference type="RefSeq" id="WP_037974452.1">
    <property type="nucleotide sequence ID" value="NZ_JAXDSK010000012.1"/>
</dbReference>
<dbReference type="PROSITE" id="PS00056">
    <property type="entry name" value="RIBOSOMAL_S17"/>
    <property type="match status" value="1"/>
</dbReference>
<accession>A0A073IU63</accession>
<dbReference type="PATRIC" id="fig|2754.20.peg.474"/>
<evidence type="ECO:0000256" key="1">
    <source>
        <dbReference type="ARBA" id="ARBA00010254"/>
    </source>
</evidence>
<comment type="subunit">
    <text evidence="6">Part of the 30S ribosomal subunit.</text>
</comment>
<evidence type="ECO:0000256" key="2">
    <source>
        <dbReference type="ARBA" id="ARBA00022730"/>
    </source>
</evidence>
<proteinExistence type="inferred from homology"/>
<protein>
    <recommendedName>
        <fullName evidence="6">Small ribosomal subunit protein uS17</fullName>
    </recommendedName>
</protein>
<dbReference type="GO" id="GO:0019843">
    <property type="term" value="F:rRNA binding"/>
    <property type="evidence" value="ECO:0007669"/>
    <property type="project" value="UniProtKB-UniRule"/>
</dbReference>
<dbReference type="HAMAP" id="MF_01345_B">
    <property type="entry name" value="Ribosomal_uS17_B"/>
    <property type="match status" value="1"/>
</dbReference>
<evidence type="ECO:0000256" key="5">
    <source>
        <dbReference type="ARBA" id="ARBA00023274"/>
    </source>
</evidence>
<dbReference type="InterPro" id="IPR019984">
    <property type="entry name" value="Ribosomal_uS17_bact/chlr"/>
</dbReference>
<dbReference type="GeneID" id="90982769"/>
<dbReference type="EMBL" id="JMKI01000006">
    <property type="protein sequence ID" value="KEJ93105.1"/>
    <property type="molecule type" value="Genomic_DNA"/>
</dbReference>
<dbReference type="SUPFAM" id="SSF50249">
    <property type="entry name" value="Nucleic acid-binding proteins"/>
    <property type="match status" value="1"/>
</dbReference>
<evidence type="ECO:0000256" key="3">
    <source>
        <dbReference type="ARBA" id="ARBA00022884"/>
    </source>
</evidence>
<dbReference type="InterPro" id="IPR019979">
    <property type="entry name" value="Ribosomal_uS17_CS"/>
</dbReference>
<keyword evidence="3 6" id="KW-0694">RNA-binding</keyword>
<dbReference type="PRINTS" id="PR00973">
    <property type="entry name" value="RIBOSOMALS17"/>
</dbReference>
<dbReference type="GO" id="GO:0006412">
    <property type="term" value="P:translation"/>
    <property type="evidence" value="ECO:0007669"/>
    <property type="project" value="UniProtKB-UniRule"/>
</dbReference>
<evidence type="ECO:0000256" key="6">
    <source>
        <dbReference type="HAMAP-Rule" id="MF_01345"/>
    </source>
</evidence>
<reference evidence="8 9" key="1">
    <citation type="submission" date="2014-04" db="EMBL/GenBank/DDBJ databases">
        <title>Draft Genome Sequence of Synergistes jonesii.</title>
        <authorList>
            <person name="Coil D.A."/>
            <person name="Eisen J.A."/>
            <person name="Holland-Moritz H.E."/>
        </authorList>
    </citation>
    <scope>NUCLEOTIDE SEQUENCE [LARGE SCALE GENOMIC DNA]</scope>
    <source>
        <strain evidence="8 9">78-1</strain>
    </source>
</reference>
<keyword evidence="9" id="KW-1185">Reference proteome</keyword>
<dbReference type="GO" id="GO:0003735">
    <property type="term" value="F:structural constituent of ribosome"/>
    <property type="evidence" value="ECO:0007669"/>
    <property type="project" value="UniProtKB-UniRule"/>
</dbReference>
<dbReference type="InterPro" id="IPR000266">
    <property type="entry name" value="Ribosomal_uS17"/>
</dbReference>
<dbReference type="CDD" id="cd00364">
    <property type="entry name" value="Ribosomal_uS17"/>
    <property type="match status" value="1"/>
</dbReference>
<evidence type="ECO:0000256" key="7">
    <source>
        <dbReference type="RuleBase" id="RU003872"/>
    </source>
</evidence>
<name>A0A073IU63_9BACT</name>
<dbReference type="Gene3D" id="2.40.50.140">
    <property type="entry name" value="Nucleic acid-binding proteins"/>
    <property type="match status" value="1"/>
</dbReference>
<keyword evidence="5 6" id="KW-0687">Ribonucleoprotein</keyword>
<dbReference type="OrthoDB" id="9811714at2"/>
<comment type="caution">
    <text evidence="8">The sequence shown here is derived from an EMBL/GenBank/DDBJ whole genome shotgun (WGS) entry which is preliminary data.</text>
</comment>
<sequence length="96" mass="10999">MEERTAHRKVRAGVVVSDKMEKTIVVRVDRMAKHSLYGKPVLRSKKFMAHDENNDCRIGDTVKIGETRPLSARKRWEVLEIIKRAPVLGATEEEAE</sequence>
<dbReference type="PANTHER" id="PTHR10744">
    <property type="entry name" value="40S RIBOSOMAL PROTEIN S11 FAMILY MEMBER"/>
    <property type="match status" value="1"/>
</dbReference>
<dbReference type="AlphaFoldDB" id="A0A073IU63"/>
<dbReference type="NCBIfam" id="NF004123">
    <property type="entry name" value="PRK05610.1"/>
    <property type="match status" value="1"/>
</dbReference>
<comment type="function">
    <text evidence="6">One of the primary rRNA binding proteins, it binds specifically to the 5'-end of 16S ribosomal RNA.</text>
</comment>
<dbReference type="Pfam" id="PF00366">
    <property type="entry name" value="Ribosomal_S17"/>
    <property type="match status" value="1"/>
</dbReference>
<dbReference type="NCBIfam" id="TIGR03635">
    <property type="entry name" value="uS17_bact"/>
    <property type="match status" value="1"/>
</dbReference>
<evidence type="ECO:0000313" key="8">
    <source>
        <dbReference type="EMBL" id="KEJ93105.1"/>
    </source>
</evidence>
<gene>
    <name evidence="6" type="primary">rpsQ</name>
    <name evidence="8" type="ORF">EH55_12420</name>
</gene>
<evidence type="ECO:0000313" key="9">
    <source>
        <dbReference type="Proteomes" id="UP000027665"/>
    </source>
</evidence>
<dbReference type="Proteomes" id="UP000027665">
    <property type="component" value="Unassembled WGS sequence"/>
</dbReference>
<dbReference type="STRING" id="2754.EH55_12420"/>
<dbReference type="PANTHER" id="PTHR10744:SF1">
    <property type="entry name" value="SMALL RIBOSOMAL SUBUNIT PROTEIN US17M"/>
    <property type="match status" value="1"/>
</dbReference>
<evidence type="ECO:0000256" key="4">
    <source>
        <dbReference type="ARBA" id="ARBA00022980"/>
    </source>
</evidence>
<dbReference type="GO" id="GO:0022627">
    <property type="term" value="C:cytosolic small ribosomal subunit"/>
    <property type="evidence" value="ECO:0007669"/>
    <property type="project" value="UniProtKB-UniRule"/>
</dbReference>